<dbReference type="PROSITE" id="PS00131">
    <property type="entry name" value="CARBOXYPEPT_SER_SER"/>
    <property type="match status" value="1"/>
</dbReference>
<keyword evidence="4" id="KW-1185">Reference proteome</keyword>
<dbReference type="EC" id="3.4.16.-" evidence="3"/>
<keyword evidence="3" id="KW-0121">Carboxypeptidase</keyword>
<dbReference type="Pfam" id="PF00450">
    <property type="entry name" value="Peptidase_S10"/>
    <property type="match status" value="1"/>
</dbReference>
<protein>
    <recommendedName>
        <fullName evidence="3">Carboxypeptidase</fullName>
        <ecNumber evidence="3">3.4.16.-</ecNumber>
    </recommendedName>
</protein>
<dbReference type="AlphaFoldDB" id="A0A1U8BL78"/>
<dbReference type="PANTHER" id="PTHR11802:SF454">
    <property type="entry name" value="SERINE CARBOXYPEPTIDASE-LIKE 50"/>
    <property type="match status" value="1"/>
</dbReference>
<proteinExistence type="inferred from homology"/>
<sequence length="360" mass="40813">MVGNLYEVGPWIVDFEHPSDEDFMQFNPSLKPNPGAWNRKFGLLFLDNPIGSGYSIAATPEEIPRDIDTVVNHLFVALNAFMSLNQLFKSRPIYITGESYAGKYIPAIGCYILQQNSLVSTSHKLNLKGIAIGNGWIDPINQLTSIPNNVYFSSLINEKQKIELEALQVEAITLAGEGKWRQATQAIKDFMHKLQQMTGLATLFDLRRKDRYLNEWVGEFLAEEDVMMAFGAKSLIQKTCSRDVSEALIEDYMQCARYMIEELLNKTKVLLYQGEFDLKAGVVANKAWINQMSWDGVEKFLMARRKIWNVNGSLAGYVQQWASLTHVVVLDSGHMVPTDQPVSAQEMIEDWILERGIFVD</sequence>
<comment type="similarity">
    <text evidence="1 3">Belongs to the peptidase S10 family.</text>
</comment>
<dbReference type="RefSeq" id="XP_010277705.2">
    <property type="nucleotide sequence ID" value="XM_010279403.2"/>
</dbReference>
<accession>A0A1U8BL78</accession>
<dbReference type="GO" id="GO:0006508">
    <property type="term" value="P:proteolysis"/>
    <property type="evidence" value="ECO:0007669"/>
    <property type="project" value="UniProtKB-KW"/>
</dbReference>
<dbReference type="InterPro" id="IPR029058">
    <property type="entry name" value="AB_hydrolase_fold"/>
</dbReference>
<dbReference type="SUPFAM" id="SSF53474">
    <property type="entry name" value="alpha/beta-Hydrolases"/>
    <property type="match status" value="1"/>
</dbReference>
<dbReference type="KEGG" id="nnu:104612088"/>
<dbReference type="InterPro" id="IPR018202">
    <property type="entry name" value="Ser_caboxypep_ser_AS"/>
</dbReference>
<dbReference type="Proteomes" id="UP000189703">
    <property type="component" value="Unplaced"/>
</dbReference>
<dbReference type="OMA" id="RYMEAND"/>
<evidence type="ECO:0000313" key="5">
    <source>
        <dbReference type="RefSeq" id="XP_010277705.2"/>
    </source>
</evidence>
<dbReference type="PANTHER" id="PTHR11802">
    <property type="entry name" value="SERINE PROTEASE FAMILY S10 SERINE CARBOXYPEPTIDASE"/>
    <property type="match status" value="1"/>
</dbReference>
<dbReference type="STRING" id="4432.A0A1U8BL78"/>
<gene>
    <name evidence="5" type="primary">LOC104612088</name>
</gene>
<dbReference type="InterPro" id="IPR033124">
    <property type="entry name" value="Ser_caboxypep_his_AS"/>
</dbReference>
<dbReference type="eggNOG" id="KOG1282">
    <property type="taxonomic scope" value="Eukaryota"/>
</dbReference>
<dbReference type="InterPro" id="IPR001563">
    <property type="entry name" value="Peptidase_S10"/>
</dbReference>
<dbReference type="InParanoid" id="A0A1U8BL78"/>
<dbReference type="PROSITE" id="PS00560">
    <property type="entry name" value="CARBOXYPEPT_SER_HIS"/>
    <property type="match status" value="1"/>
</dbReference>
<dbReference type="GeneID" id="104612088"/>
<dbReference type="GO" id="GO:0004185">
    <property type="term" value="F:serine-type carboxypeptidase activity"/>
    <property type="evidence" value="ECO:0000318"/>
    <property type="project" value="GO_Central"/>
</dbReference>
<dbReference type="Gene3D" id="3.40.50.1820">
    <property type="entry name" value="alpha/beta hydrolase"/>
    <property type="match status" value="1"/>
</dbReference>
<evidence type="ECO:0000256" key="1">
    <source>
        <dbReference type="ARBA" id="ARBA00009431"/>
    </source>
</evidence>
<evidence type="ECO:0000313" key="4">
    <source>
        <dbReference type="Proteomes" id="UP000189703"/>
    </source>
</evidence>
<name>A0A1U8BL78_NELNU</name>
<organism evidence="4 5">
    <name type="scientific">Nelumbo nucifera</name>
    <name type="common">Sacred lotus</name>
    <dbReference type="NCBI Taxonomy" id="4432"/>
    <lineage>
        <taxon>Eukaryota</taxon>
        <taxon>Viridiplantae</taxon>
        <taxon>Streptophyta</taxon>
        <taxon>Embryophyta</taxon>
        <taxon>Tracheophyta</taxon>
        <taxon>Spermatophyta</taxon>
        <taxon>Magnoliopsida</taxon>
        <taxon>Proteales</taxon>
        <taxon>Nelumbonaceae</taxon>
        <taxon>Nelumbo</taxon>
    </lineage>
</organism>
<keyword evidence="2" id="KW-0325">Glycoprotein</keyword>
<reference evidence="5" key="1">
    <citation type="submission" date="2025-08" db="UniProtKB">
        <authorList>
            <consortium name="RefSeq"/>
        </authorList>
    </citation>
    <scope>IDENTIFICATION</scope>
</reference>
<dbReference type="PRINTS" id="PR00724">
    <property type="entry name" value="CRBOXYPTASEC"/>
</dbReference>
<dbReference type="OrthoDB" id="443318at2759"/>
<keyword evidence="3" id="KW-0378">Hydrolase</keyword>
<evidence type="ECO:0000256" key="2">
    <source>
        <dbReference type="ARBA" id="ARBA00023180"/>
    </source>
</evidence>
<evidence type="ECO:0000256" key="3">
    <source>
        <dbReference type="RuleBase" id="RU361156"/>
    </source>
</evidence>
<keyword evidence="3" id="KW-0645">Protease</keyword>